<comment type="caution">
    <text evidence="2">The sequence shown here is derived from an EMBL/GenBank/DDBJ whole genome shotgun (WGS) entry which is preliminary data.</text>
</comment>
<dbReference type="Proteomes" id="UP001432027">
    <property type="component" value="Unassembled WGS sequence"/>
</dbReference>
<gene>
    <name evidence="2" type="ORF">PENTCL1PPCAC_26062</name>
</gene>
<evidence type="ECO:0000313" key="2">
    <source>
        <dbReference type="EMBL" id="GMT03888.1"/>
    </source>
</evidence>
<evidence type="ECO:0000313" key="3">
    <source>
        <dbReference type="Proteomes" id="UP001432027"/>
    </source>
</evidence>
<feature type="transmembrane region" description="Helical" evidence="1">
    <location>
        <begin position="85"/>
        <end position="104"/>
    </location>
</feature>
<keyword evidence="1" id="KW-0472">Membrane</keyword>
<feature type="transmembrane region" description="Helical" evidence="1">
    <location>
        <begin position="58"/>
        <end position="79"/>
    </location>
</feature>
<keyword evidence="1" id="KW-1133">Transmembrane helix</keyword>
<organism evidence="2 3">
    <name type="scientific">Pristionchus entomophagus</name>
    <dbReference type="NCBI Taxonomy" id="358040"/>
    <lineage>
        <taxon>Eukaryota</taxon>
        <taxon>Metazoa</taxon>
        <taxon>Ecdysozoa</taxon>
        <taxon>Nematoda</taxon>
        <taxon>Chromadorea</taxon>
        <taxon>Rhabditida</taxon>
        <taxon>Rhabditina</taxon>
        <taxon>Diplogasteromorpha</taxon>
        <taxon>Diplogasteroidea</taxon>
        <taxon>Neodiplogasteridae</taxon>
        <taxon>Pristionchus</taxon>
    </lineage>
</organism>
<name>A0AAV5UB29_9BILA</name>
<accession>A0AAV5UB29</accession>
<proteinExistence type="predicted"/>
<reference evidence="2" key="1">
    <citation type="submission" date="2023-10" db="EMBL/GenBank/DDBJ databases">
        <title>Genome assembly of Pristionchus species.</title>
        <authorList>
            <person name="Yoshida K."/>
            <person name="Sommer R.J."/>
        </authorList>
    </citation>
    <scope>NUCLEOTIDE SEQUENCE</scope>
    <source>
        <strain evidence="2">RS0144</strain>
    </source>
</reference>
<dbReference type="AlphaFoldDB" id="A0AAV5UB29"/>
<evidence type="ECO:0000256" key="1">
    <source>
        <dbReference type="SAM" id="Phobius"/>
    </source>
</evidence>
<sequence>MQIPKWLTLALIIVAFPLQLTFAIALKFGLLFAVSIVAHIVYHEKVIKEGERKFKKLFFYYEVIVASVQVFALATEHLMVEYAEFWLAAVPMAVQVITCLALYVHVHQQPKADLPFFDNHGEKEAVMYRGFPVVHKGDMI</sequence>
<protein>
    <submittedName>
        <fullName evidence="2">Uncharacterized protein</fullName>
    </submittedName>
</protein>
<dbReference type="EMBL" id="BTSX01000006">
    <property type="protein sequence ID" value="GMT03888.1"/>
    <property type="molecule type" value="Genomic_DNA"/>
</dbReference>
<keyword evidence="3" id="KW-1185">Reference proteome</keyword>
<keyword evidence="1" id="KW-0812">Transmembrane</keyword>
<feature type="transmembrane region" description="Helical" evidence="1">
    <location>
        <begin position="6"/>
        <end position="37"/>
    </location>
</feature>